<keyword evidence="2" id="KW-0809">Transit peptide</keyword>
<dbReference type="OrthoDB" id="187447at2759"/>
<sequence length="437" mass="48459">MLRVVRCLRSAARSARARPLGASYGVAAVNLGCAKRFRASAADAARNAADVRDLLRTRLSLTDAEVDRMVRHRPLGALATVAPKLVWPQRRLGLDEAQLKKVVLLNPSLLSKSIEDNLAPTLDWLQARLDLDDEQLRKMIVALPALLGYSVEDNVEPKLQWLQRRLDLDEAQLRKIVRLDPSLLNKSVEENLEPKLYFFERELLHGSRAELRDWVVKKSPCLSYSLTNRYRPRLEACRAAGVDAKRVLSYATNSDEIFCKHTGIDPEDLTAIRESQTLILNDFSAARVVPCETGGKELVASGAFPAGAVLFRFAGELSPVNIGDRSLQVGRAAHLLSVPPEEPWVYLNHSFEPTVSLIVDPITPVATARTTEDLVDGAALTIDYTLHEWEMSGDGFVCSESGRRVRGFKHLTASEREAALPRAAPHIREMHLAAAED</sequence>
<dbReference type="PANTHER" id="PTHR13068:SF173">
    <property type="entry name" value="EMB|CAB62602.1"/>
    <property type="match status" value="1"/>
</dbReference>
<evidence type="ECO:0008006" key="5">
    <source>
        <dbReference type="Google" id="ProtNLM"/>
    </source>
</evidence>
<proteinExistence type="inferred from homology"/>
<reference evidence="3" key="1">
    <citation type="submission" date="2021-11" db="EMBL/GenBank/DDBJ databases">
        <authorList>
            <consortium name="Genoscope - CEA"/>
            <person name="William W."/>
        </authorList>
    </citation>
    <scope>NUCLEOTIDE SEQUENCE</scope>
</reference>
<comment type="caution">
    <text evidence="3">The sequence shown here is derived from an EMBL/GenBank/DDBJ whole genome shotgun (WGS) entry which is preliminary data.</text>
</comment>
<comment type="similarity">
    <text evidence="1">Belongs to the mTERF family.</text>
</comment>
<evidence type="ECO:0000256" key="1">
    <source>
        <dbReference type="ARBA" id="ARBA00007692"/>
    </source>
</evidence>
<dbReference type="Pfam" id="PF02536">
    <property type="entry name" value="mTERF"/>
    <property type="match status" value="1"/>
</dbReference>
<dbReference type="PANTHER" id="PTHR13068">
    <property type="entry name" value="CGI-12 PROTEIN-RELATED"/>
    <property type="match status" value="1"/>
</dbReference>
<dbReference type="InterPro" id="IPR003690">
    <property type="entry name" value="MTERF"/>
</dbReference>
<dbReference type="Proteomes" id="UP000789595">
    <property type="component" value="Unassembled WGS sequence"/>
</dbReference>
<gene>
    <name evidence="3" type="ORF">PECAL_2P22320</name>
</gene>
<evidence type="ECO:0000256" key="2">
    <source>
        <dbReference type="ARBA" id="ARBA00022946"/>
    </source>
</evidence>
<organism evidence="3 4">
    <name type="scientific">Pelagomonas calceolata</name>
    <dbReference type="NCBI Taxonomy" id="35677"/>
    <lineage>
        <taxon>Eukaryota</taxon>
        <taxon>Sar</taxon>
        <taxon>Stramenopiles</taxon>
        <taxon>Ochrophyta</taxon>
        <taxon>Pelagophyceae</taxon>
        <taxon>Pelagomonadales</taxon>
        <taxon>Pelagomonadaceae</taxon>
        <taxon>Pelagomonas</taxon>
    </lineage>
</organism>
<dbReference type="Gene3D" id="1.25.70.10">
    <property type="entry name" value="Transcription termination factor 3, mitochondrial"/>
    <property type="match status" value="1"/>
</dbReference>
<dbReference type="InterPro" id="IPR046341">
    <property type="entry name" value="SET_dom_sf"/>
</dbReference>
<dbReference type="EMBL" id="CAKKNE010000002">
    <property type="protein sequence ID" value="CAH0369124.1"/>
    <property type="molecule type" value="Genomic_DNA"/>
</dbReference>
<keyword evidence="4" id="KW-1185">Reference proteome</keyword>
<evidence type="ECO:0000313" key="3">
    <source>
        <dbReference type="EMBL" id="CAH0369124.1"/>
    </source>
</evidence>
<name>A0A8J2SM96_9STRA</name>
<dbReference type="GO" id="GO:0003676">
    <property type="term" value="F:nucleic acid binding"/>
    <property type="evidence" value="ECO:0007669"/>
    <property type="project" value="InterPro"/>
</dbReference>
<dbReference type="SMART" id="SM00733">
    <property type="entry name" value="Mterf"/>
    <property type="match status" value="4"/>
</dbReference>
<accession>A0A8J2SM96</accession>
<evidence type="ECO:0000313" key="4">
    <source>
        <dbReference type="Proteomes" id="UP000789595"/>
    </source>
</evidence>
<dbReference type="InterPro" id="IPR038538">
    <property type="entry name" value="MTERF_sf"/>
</dbReference>
<protein>
    <recommendedName>
        <fullName evidence="5">SET domain-containing protein</fullName>
    </recommendedName>
</protein>
<dbReference type="SUPFAM" id="SSF82199">
    <property type="entry name" value="SET domain"/>
    <property type="match status" value="1"/>
</dbReference>
<dbReference type="AlphaFoldDB" id="A0A8J2SM96"/>